<keyword evidence="3" id="KW-0813">Transport</keyword>
<feature type="transmembrane region" description="Helical" evidence="8">
    <location>
        <begin position="209"/>
        <end position="239"/>
    </location>
</feature>
<keyword evidence="4" id="KW-1003">Cell membrane</keyword>
<feature type="transmembrane region" description="Helical" evidence="8">
    <location>
        <begin position="246"/>
        <end position="263"/>
    </location>
</feature>
<dbReference type="GO" id="GO:0005886">
    <property type="term" value="C:plasma membrane"/>
    <property type="evidence" value="ECO:0007669"/>
    <property type="project" value="UniProtKB-SubCell"/>
</dbReference>
<reference evidence="10" key="2">
    <citation type="submission" date="2019-02" db="EMBL/GenBank/DDBJ databases">
        <title>Granulicella sibirica sp. nov., a psychrotolerant acidobacterium isolated from an organic soil layer in forested tundra, West Siberia.</title>
        <authorList>
            <person name="Oshkin I.Y."/>
            <person name="Kulichevskaya I.S."/>
            <person name="Rijpstra W.I.C."/>
            <person name="Sinninghe Damste J.S."/>
            <person name="Rakitin A.L."/>
            <person name="Ravin N.V."/>
            <person name="Dedysh S.N."/>
        </authorList>
    </citation>
    <scope>NUCLEOTIDE SEQUENCE [LARGE SCALE GENOMIC DNA]</scope>
    <source>
        <strain evidence="10">AF10</strain>
    </source>
</reference>
<dbReference type="OrthoDB" id="117595at2"/>
<keyword evidence="5 8" id="KW-0812">Transmembrane</keyword>
<evidence type="ECO:0000256" key="6">
    <source>
        <dbReference type="ARBA" id="ARBA00022989"/>
    </source>
</evidence>
<organism evidence="9 10">
    <name type="scientific">Granulicella sibirica</name>
    <dbReference type="NCBI Taxonomy" id="2479048"/>
    <lineage>
        <taxon>Bacteria</taxon>
        <taxon>Pseudomonadati</taxon>
        <taxon>Acidobacteriota</taxon>
        <taxon>Terriglobia</taxon>
        <taxon>Terriglobales</taxon>
        <taxon>Acidobacteriaceae</taxon>
        <taxon>Granulicella</taxon>
    </lineage>
</organism>
<sequence length="334" mass="36400">MGLAWMLVKELRIIYVAALFAVVLMPVIESISKLRIRGWQPSRAISIVLLIVGIIVALTVFFIIGLPPVLRDLREFLTDLPARIPEVVAKVKHLPMADKLGVDGIAARAESAATAVGGYIFSSLPHWLSHLFDILTCAFLCIYFMLEGETAYNFFLSLFRPKSRKRLDITLKKAELKMSKWLLGQGLLMLTLGVASTVTFGFLGVRYFFLLGVLMGLLNIIPIAGGVVTITLVAGVAALDSWPKMFGVLIFYLIYVNFENAFLTPRIMKSSVDLMGLTVLVALLIGTALAGIVGALVAVPTAALITVLLDEYAVNRDSDSTVPDEPLLSSDNVE</sequence>
<evidence type="ECO:0000256" key="4">
    <source>
        <dbReference type="ARBA" id="ARBA00022475"/>
    </source>
</evidence>
<feature type="transmembrane region" description="Helical" evidence="8">
    <location>
        <begin position="127"/>
        <end position="146"/>
    </location>
</feature>
<evidence type="ECO:0000256" key="5">
    <source>
        <dbReference type="ARBA" id="ARBA00022692"/>
    </source>
</evidence>
<dbReference type="InterPro" id="IPR002549">
    <property type="entry name" value="AI-2E-like"/>
</dbReference>
<proteinExistence type="inferred from homology"/>
<evidence type="ECO:0008006" key="11">
    <source>
        <dbReference type="Google" id="ProtNLM"/>
    </source>
</evidence>
<name>A0A4Q0T1I8_9BACT</name>
<feature type="transmembrane region" description="Helical" evidence="8">
    <location>
        <begin position="275"/>
        <end position="308"/>
    </location>
</feature>
<evidence type="ECO:0000313" key="10">
    <source>
        <dbReference type="Proteomes" id="UP000289437"/>
    </source>
</evidence>
<protein>
    <recommendedName>
        <fullName evidence="11">AI-2E family transporter</fullName>
    </recommendedName>
</protein>
<feature type="transmembrane region" description="Helical" evidence="8">
    <location>
        <begin position="44"/>
        <end position="66"/>
    </location>
</feature>
<gene>
    <name evidence="9" type="ORF">GRAN_0337</name>
</gene>
<keyword evidence="7 8" id="KW-0472">Membrane</keyword>
<evidence type="ECO:0000256" key="3">
    <source>
        <dbReference type="ARBA" id="ARBA00022448"/>
    </source>
</evidence>
<comment type="caution">
    <text evidence="9">The sequence shown here is derived from an EMBL/GenBank/DDBJ whole genome shotgun (WGS) entry which is preliminary data.</text>
</comment>
<evidence type="ECO:0000256" key="8">
    <source>
        <dbReference type="SAM" id="Phobius"/>
    </source>
</evidence>
<feature type="transmembrane region" description="Helical" evidence="8">
    <location>
        <begin position="12"/>
        <end position="32"/>
    </location>
</feature>
<dbReference type="PANTHER" id="PTHR21716:SF53">
    <property type="entry name" value="PERMEASE PERM-RELATED"/>
    <property type="match status" value="1"/>
</dbReference>
<feature type="transmembrane region" description="Helical" evidence="8">
    <location>
        <begin position="181"/>
        <end position="203"/>
    </location>
</feature>
<evidence type="ECO:0000256" key="2">
    <source>
        <dbReference type="ARBA" id="ARBA00009773"/>
    </source>
</evidence>
<accession>A0A4Q0T1I8</accession>
<dbReference type="Proteomes" id="UP000289437">
    <property type="component" value="Unassembled WGS sequence"/>
</dbReference>
<evidence type="ECO:0000313" key="9">
    <source>
        <dbReference type="EMBL" id="RXH57027.1"/>
    </source>
</evidence>
<keyword evidence="6 8" id="KW-1133">Transmembrane helix</keyword>
<comment type="similarity">
    <text evidence="2">Belongs to the autoinducer-2 exporter (AI-2E) (TC 2.A.86) family.</text>
</comment>
<comment type="subcellular location">
    <subcellularLocation>
        <location evidence="1">Cell membrane</location>
        <topology evidence="1">Multi-pass membrane protein</topology>
    </subcellularLocation>
</comment>
<dbReference type="AlphaFoldDB" id="A0A4Q0T1I8"/>
<evidence type="ECO:0000256" key="1">
    <source>
        <dbReference type="ARBA" id="ARBA00004651"/>
    </source>
</evidence>
<dbReference type="Pfam" id="PF01594">
    <property type="entry name" value="AI-2E_transport"/>
    <property type="match status" value="1"/>
</dbReference>
<dbReference type="EMBL" id="RDSM01000001">
    <property type="protein sequence ID" value="RXH57027.1"/>
    <property type="molecule type" value="Genomic_DNA"/>
</dbReference>
<reference evidence="9 10" key="1">
    <citation type="submission" date="2018-11" db="EMBL/GenBank/DDBJ databases">
        <authorList>
            <person name="Mardanov A.V."/>
            <person name="Ravin N.V."/>
            <person name="Dedysh S.N."/>
        </authorList>
    </citation>
    <scope>NUCLEOTIDE SEQUENCE [LARGE SCALE GENOMIC DNA]</scope>
    <source>
        <strain evidence="9 10">AF10</strain>
    </source>
</reference>
<dbReference type="PANTHER" id="PTHR21716">
    <property type="entry name" value="TRANSMEMBRANE PROTEIN"/>
    <property type="match status" value="1"/>
</dbReference>
<evidence type="ECO:0000256" key="7">
    <source>
        <dbReference type="ARBA" id="ARBA00023136"/>
    </source>
</evidence>
<keyword evidence="10" id="KW-1185">Reference proteome</keyword>